<dbReference type="eggNOG" id="COG4268">
    <property type="taxonomic scope" value="Bacteria"/>
</dbReference>
<comment type="caution">
    <text evidence="1">The sequence shown here is derived from an EMBL/GenBank/DDBJ whole genome shotgun (WGS) entry which is preliminary data.</text>
</comment>
<name>A0A0A2G9U7_9PORP</name>
<dbReference type="OrthoDB" id="9781481at2"/>
<dbReference type="EMBL" id="JQZW01000002">
    <property type="protein sequence ID" value="KGN99202.1"/>
    <property type="molecule type" value="Genomic_DNA"/>
</dbReference>
<dbReference type="AlphaFoldDB" id="A0A0A2G9U7"/>
<evidence type="ECO:0000313" key="2">
    <source>
        <dbReference type="Proteomes" id="UP000030134"/>
    </source>
</evidence>
<gene>
    <name evidence="1" type="ORF">HQ36_01765</name>
</gene>
<dbReference type="Proteomes" id="UP000030134">
    <property type="component" value="Unassembled WGS sequence"/>
</dbReference>
<sequence>MGERDKLYNDFLQRFPIEHLPNMTLEEYFNLERKDSFCYWLEVKSGEELGRIAGGYAYKFGIYKYDNIPIESSKYDRDNQYAWRRAIGQTATEVFGKVREEIVQTALSAQKGDWGAIESLEQSKTRALGPVIIWKIAFLYSNKHLLPIYNIKEWLIPLAQYFGMPNADKASRMELQRFLLEKKGNKELFQFYEELLEIYDKLPKEQKDSKKENTALVTEGKSTEEYVTVPSPEEVAPQPTTEESLEHYSDEQFLQEVYMSPDDLQRLKALVREKKNIILQGAPGVGKTLQRHFGKTTIHSGNLYQIHTYVMNEDKKQNGKVDGMILYAQTLAQEQPDESFTTPNGNRLMVKTLNLSTDFATIKNYLDNLLAYSV</sequence>
<dbReference type="STRING" id="266762.HQ36_01765"/>
<accession>A0A0A2G9U7</accession>
<protein>
    <submittedName>
        <fullName evidence="1">Uncharacterized protein</fullName>
    </submittedName>
</protein>
<keyword evidence="2" id="KW-1185">Reference proteome</keyword>
<proteinExistence type="predicted"/>
<dbReference type="RefSeq" id="WP_036882883.1">
    <property type="nucleotide sequence ID" value="NZ_JQZW01000002.1"/>
</dbReference>
<reference evidence="1 2" key="1">
    <citation type="submission" date="2014-08" db="EMBL/GenBank/DDBJ databases">
        <title>Porphyromonas gingivicanis strain:COT-022_OH1391 Genome sequencing.</title>
        <authorList>
            <person name="Wallis C."/>
            <person name="Deusch O."/>
            <person name="O'Flynn C."/>
            <person name="Davis I."/>
            <person name="Jospin G."/>
            <person name="Darling A.E."/>
            <person name="Coil D.A."/>
            <person name="Alexiev A."/>
            <person name="Horsfall A."/>
            <person name="Kirkwood N."/>
            <person name="Harris S."/>
            <person name="Eisen J.A."/>
        </authorList>
    </citation>
    <scope>NUCLEOTIDE SEQUENCE [LARGE SCALE GENOMIC DNA]</scope>
    <source>
        <strain evidence="2">COT-022 OH1391</strain>
    </source>
</reference>
<evidence type="ECO:0000313" key="1">
    <source>
        <dbReference type="EMBL" id="KGN99202.1"/>
    </source>
</evidence>
<organism evidence="1 2">
    <name type="scientific">Porphyromonas gingivicanis</name>
    <dbReference type="NCBI Taxonomy" id="266762"/>
    <lineage>
        <taxon>Bacteria</taxon>
        <taxon>Pseudomonadati</taxon>
        <taxon>Bacteroidota</taxon>
        <taxon>Bacteroidia</taxon>
        <taxon>Bacteroidales</taxon>
        <taxon>Porphyromonadaceae</taxon>
        <taxon>Porphyromonas</taxon>
    </lineage>
</organism>
<dbReference type="eggNOG" id="COG4127">
    <property type="taxonomic scope" value="Bacteria"/>
</dbReference>